<dbReference type="InterPro" id="IPR050121">
    <property type="entry name" value="Cytochrome_P450_monoxygenase"/>
</dbReference>
<evidence type="ECO:0000256" key="7">
    <source>
        <dbReference type="ARBA" id="ARBA00023033"/>
    </source>
</evidence>
<dbReference type="InterPro" id="IPR002401">
    <property type="entry name" value="Cyt_P450_E_grp-I"/>
</dbReference>
<dbReference type="GO" id="GO:0005506">
    <property type="term" value="F:iron ion binding"/>
    <property type="evidence" value="ECO:0007669"/>
    <property type="project" value="InterPro"/>
</dbReference>
<dbReference type="PROSITE" id="PS00086">
    <property type="entry name" value="CYTOCHROME_P450"/>
    <property type="match status" value="1"/>
</dbReference>
<dbReference type="Gene3D" id="1.10.630.10">
    <property type="entry name" value="Cytochrome P450"/>
    <property type="match status" value="1"/>
</dbReference>
<dbReference type="RefSeq" id="XP_046077696.1">
    <property type="nucleotide sequence ID" value="XM_046217736.1"/>
</dbReference>
<comment type="cofactor">
    <cofactor evidence="1 8">
        <name>heme</name>
        <dbReference type="ChEBI" id="CHEBI:30413"/>
    </cofactor>
</comment>
<evidence type="ECO:0000256" key="6">
    <source>
        <dbReference type="ARBA" id="ARBA00023004"/>
    </source>
</evidence>
<dbReference type="PRINTS" id="PR00463">
    <property type="entry name" value="EP450I"/>
</dbReference>
<keyword evidence="7 9" id="KW-0503">Monooxygenase</keyword>
<reference evidence="11" key="1">
    <citation type="submission" date="2021-12" db="EMBL/GenBank/DDBJ databases">
        <title>Convergent genome expansion in fungi linked to evolution of root-endophyte symbiosis.</title>
        <authorList>
            <consortium name="DOE Joint Genome Institute"/>
            <person name="Ke Y.-H."/>
            <person name="Bonito G."/>
            <person name="Liao H.-L."/>
            <person name="Looney B."/>
            <person name="Rojas-Flechas A."/>
            <person name="Nash J."/>
            <person name="Hameed K."/>
            <person name="Schadt C."/>
            <person name="Martin F."/>
            <person name="Crous P.W."/>
            <person name="Miettinen O."/>
            <person name="Magnuson J.K."/>
            <person name="Labbe J."/>
            <person name="Jacobson D."/>
            <person name="Doktycz M.J."/>
            <person name="Veneault-Fourrey C."/>
            <person name="Kuo A."/>
            <person name="Mondo S."/>
            <person name="Calhoun S."/>
            <person name="Riley R."/>
            <person name="Ohm R."/>
            <person name="LaButti K."/>
            <person name="Andreopoulos B."/>
            <person name="Pangilinan J."/>
            <person name="Nolan M."/>
            <person name="Tritt A."/>
            <person name="Clum A."/>
            <person name="Lipzen A."/>
            <person name="Daum C."/>
            <person name="Barry K."/>
            <person name="Grigoriev I.V."/>
            <person name="Vilgalys R."/>
        </authorList>
    </citation>
    <scope>NUCLEOTIDE SEQUENCE</scope>
    <source>
        <strain evidence="11">PMI_201</strain>
    </source>
</reference>
<evidence type="ECO:0000313" key="11">
    <source>
        <dbReference type="EMBL" id="KAH8705075.1"/>
    </source>
</evidence>
<dbReference type="GO" id="GO:0016705">
    <property type="term" value="F:oxidoreductase activity, acting on paired donors, with incorporation or reduction of molecular oxygen"/>
    <property type="evidence" value="ECO:0007669"/>
    <property type="project" value="InterPro"/>
</dbReference>
<feature type="binding site" description="axial binding residue" evidence="8">
    <location>
        <position position="473"/>
    </location>
    <ligand>
        <name>heme</name>
        <dbReference type="ChEBI" id="CHEBI:30413"/>
    </ligand>
    <ligandPart>
        <name>Fe</name>
        <dbReference type="ChEBI" id="CHEBI:18248"/>
    </ligandPart>
</feature>
<dbReference type="Proteomes" id="UP001201262">
    <property type="component" value="Unassembled WGS sequence"/>
</dbReference>
<evidence type="ECO:0000256" key="9">
    <source>
        <dbReference type="RuleBase" id="RU000461"/>
    </source>
</evidence>
<dbReference type="CDD" id="cd11061">
    <property type="entry name" value="CYP67-like"/>
    <property type="match status" value="1"/>
</dbReference>
<accession>A0AAD4L1V4</accession>
<dbReference type="PANTHER" id="PTHR24305:SF237">
    <property type="entry name" value="CYTOCHROME P450 MONOOXYGENASE ATNE-RELATED"/>
    <property type="match status" value="1"/>
</dbReference>
<gene>
    <name evidence="11" type="ORF">BGW36DRAFT_392777</name>
</gene>
<dbReference type="GeneID" id="70248023"/>
<keyword evidence="10" id="KW-0472">Membrane</keyword>
<keyword evidence="6 8" id="KW-0408">Iron</keyword>
<organism evidence="11 12">
    <name type="scientific">Talaromyces proteolyticus</name>
    <dbReference type="NCBI Taxonomy" id="1131652"/>
    <lineage>
        <taxon>Eukaryota</taxon>
        <taxon>Fungi</taxon>
        <taxon>Dikarya</taxon>
        <taxon>Ascomycota</taxon>
        <taxon>Pezizomycotina</taxon>
        <taxon>Eurotiomycetes</taxon>
        <taxon>Eurotiomycetidae</taxon>
        <taxon>Eurotiales</taxon>
        <taxon>Trichocomaceae</taxon>
        <taxon>Talaromyces</taxon>
        <taxon>Talaromyces sect. Bacilispori</taxon>
    </lineage>
</organism>
<keyword evidence="10" id="KW-1133">Transmembrane helix</keyword>
<keyword evidence="5 9" id="KW-0560">Oxidoreductase</keyword>
<dbReference type="Pfam" id="PF00067">
    <property type="entry name" value="p450"/>
    <property type="match status" value="1"/>
</dbReference>
<dbReference type="EMBL" id="JAJTJA010000001">
    <property type="protein sequence ID" value="KAH8705075.1"/>
    <property type="molecule type" value="Genomic_DNA"/>
</dbReference>
<keyword evidence="12" id="KW-1185">Reference proteome</keyword>
<evidence type="ECO:0000256" key="2">
    <source>
        <dbReference type="ARBA" id="ARBA00010617"/>
    </source>
</evidence>
<dbReference type="AlphaFoldDB" id="A0AAD4L1V4"/>
<comment type="similarity">
    <text evidence="2 9">Belongs to the cytochrome P450 family.</text>
</comment>
<name>A0AAD4L1V4_9EURO</name>
<sequence>MAGTSSIVHAIYVIIIQLPLLTFAAGILYIATTCIYRIYFHPFAKIPGPFLAKLTDAYALYHAWIKDTHLTIYSLHNQYGTIIRYGPDKILVNDVDGMKEIYGFNANFRKGREYEAMRFNPVHSIFNATDKKMHRRKRRLVGQGFSDSALRASESSILEHIDRFVNAVLDEDGRDEKRGGWVAAKDVSVFASYLSLDLITDLVFGKSTDTLIKPDNRQFRPLLVMTGTRMTMAFQMPSAFRTGKSGQWLDLGTWMLHNVDILRAQWAGMLRGWAMDRIQAEKTCTTEPSRRDMMSTIINATDPDTGETLDPQEIGAEAFTLITAGGDTTSVGISATFFYLSRNPIAYERLVREIRSRFESVDAIRIGSTLSSCHYLRGCIDEAMRISPPIAVPLYREAGQGGATICGVFVPEGYVAASHVYAMHHNEKYYPDPYSYRPERWLPPTPAYENESISVTQEAKSAFLAFSHGPRNCIAVNLAYLNLSLSVARLVWMADFRVPHYPSLVRIGEGDPNDKNPLRRRVNEYQLYDIFASDKKGPMLEFRRRDGGR</sequence>
<evidence type="ECO:0000256" key="1">
    <source>
        <dbReference type="ARBA" id="ARBA00001971"/>
    </source>
</evidence>
<proteinExistence type="inferred from homology"/>
<evidence type="ECO:0000256" key="3">
    <source>
        <dbReference type="ARBA" id="ARBA00022617"/>
    </source>
</evidence>
<keyword evidence="4 8" id="KW-0479">Metal-binding</keyword>
<protein>
    <submittedName>
        <fullName evidence="11">Benzoate 4-monooxygenase cytochrome P450</fullName>
    </submittedName>
</protein>
<comment type="caution">
    <text evidence="11">The sequence shown here is derived from an EMBL/GenBank/DDBJ whole genome shotgun (WGS) entry which is preliminary data.</text>
</comment>
<evidence type="ECO:0000256" key="8">
    <source>
        <dbReference type="PIRSR" id="PIRSR602401-1"/>
    </source>
</evidence>
<dbReference type="InterPro" id="IPR036396">
    <property type="entry name" value="Cyt_P450_sf"/>
</dbReference>
<dbReference type="PANTHER" id="PTHR24305">
    <property type="entry name" value="CYTOCHROME P450"/>
    <property type="match status" value="1"/>
</dbReference>
<dbReference type="PRINTS" id="PR00385">
    <property type="entry name" value="P450"/>
</dbReference>
<dbReference type="SUPFAM" id="SSF48264">
    <property type="entry name" value="Cytochrome P450"/>
    <property type="match status" value="1"/>
</dbReference>
<evidence type="ECO:0000256" key="4">
    <source>
        <dbReference type="ARBA" id="ARBA00022723"/>
    </source>
</evidence>
<dbReference type="GO" id="GO:0020037">
    <property type="term" value="F:heme binding"/>
    <property type="evidence" value="ECO:0007669"/>
    <property type="project" value="InterPro"/>
</dbReference>
<dbReference type="InterPro" id="IPR017972">
    <property type="entry name" value="Cyt_P450_CS"/>
</dbReference>
<dbReference type="GO" id="GO:0004497">
    <property type="term" value="F:monooxygenase activity"/>
    <property type="evidence" value="ECO:0007669"/>
    <property type="project" value="UniProtKB-KW"/>
</dbReference>
<evidence type="ECO:0000313" key="12">
    <source>
        <dbReference type="Proteomes" id="UP001201262"/>
    </source>
</evidence>
<dbReference type="InterPro" id="IPR001128">
    <property type="entry name" value="Cyt_P450"/>
</dbReference>
<feature type="transmembrane region" description="Helical" evidence="10">
    <location>
        <begin position="7"/>
        <end position="31"/>
    </location>
</feature>
<keyword evidence="3 8" id="KW-0349">Heme</keyword>
<evidence type="ECO:0000256" key="10">
    <source>
        <dbReference type="SAM" id="Phobius"/>
    </source>
</evidence>
<keyword evidence="10" id="KW-0812">Transmembrane</keyword>
<evidence type="ECO:0000256" key="5">
    <source>
        <dbReference type="ARBA" id="ARBA00023002"/>
    </source>
</evidence>